<feature type="region of interest" description="Disordered" evidence="2">
    <location>
        <begin position="345"/>
        <end position="370"/>
    </location>
</feature>
<dbReference type="EMBL" id="KE747818">
    <property type="protein sequence ID" value="RMZ69411.1"/>
    <property type="molecule type" value="Genomic_DNA"/>
</dbReference>
<dbReference type="GO" id="GO:0006298">
    <property type="term" value="P:mismatch repair"/>
    <property type="evidence" value="ECO:0007669"/>
    <property type="project" value="InterPro"/>
</dbReference>
<evidence type="ECO:0000313" key="5">
    <source>
        <dbReference type="Proteomes" id="UP000265663"/>
    </source>
</evidence>
<feature type="compositionally biased region" description="Basic residues" evidence="2">
    <location>
        <begin position="304"/>
        <end position="313"/>
    </location>
</feature>
<dbReference type="InterPro" id="IPR038973">
    <property type="entry name" value="MutL/Mlh/Pms-like"/>
</dbReference>
<dbReference type="Gene3D" id="3.30.565.10">
    <property type="entry name" value="Histidine kinase-like ATPase, C-terminal domain"/>
    <property type="match status" value="1"/>
</dbReference>
<dbReference type="PANTHER" id="PTHR10073">
    <property type="entry name" value="DNA MISMATCH REPAIR PROTEIN MLH, PMS, MUTL"/>
    <property type="match status" value="1"/>
</dbReference>
<dbReference type="OrthoDB" id="429932at2759"/>
<dbReference type="Proteomes" id="UP000265663">
    <property type="component" value="Unassembled WGS sequence"/>
</dbReference>
<evidence type="ECO:0000256" key="1">
    <source>
        <dbReference type="ARBA" id="ARBA00006082"/>
    </source>
</evidence>
<comment type="similarity">
    <text evidence="1">Belongs to the DNA mismatch repair MutL/HexB family.</text>
</comment>
<feature type="region of interest" description="Disordered" evidence="2">
    <location>
        <begin position="304"/>
        <end position="333"/>
    </location>
</feature>
<sequence>MSLLTIASRHHKHRSHNAVTFHHSELVERQLPAAPHHELHTNHGTRVTVRNLFGNLPVRVKQRSMASGQRAEHDRSWDKLKRDITRLLLSWHGELSLRVRDSDNRLLSTFNSSSPSSSAGQNREAVTPRPAQLSYLLNILTQANYIAIDEWPSWVPASASTSTVSIKGAISLDPAPSKHLQFLSLGVRPLCPESGHNELFDQVNRIFSLSSFGAVEDDATIDQHEKIRRQPDKRFKQDGYTNRQLKARKHVDRYPMFHLRISMKDPHTQQPSEDRFVGDEANLQHITEVLAAMLTEWLSVHHFRPRQPRKRRERPGTACALPANSDDSGASSSEARIPALIPISHSTTSQPTKPTISPTSVTSRKRKRLNDSISNKSSERLRGQAFAEWSRIKSGKPDFFNGLPKSKGLAAGEPYNGQDFDICASHRMKADNFAPFKISPIAQGALSEHHDGLIGPMITHAADIREYDDTILWTDQCTQKTYVLNARTGCVMPHVQTRPGTDPSASAFGTHSTMHKSIRLPSRPSTAVARKTPWLDQVLDTWDNPVFKPTEKRIPRVDLNEDKFGLGHRSSRHGCSRIDIDQACNEASTAGSSRLSKQGLNNAQVISQVDKKFILVKMQSLASEQEAKAGILVLIDQHAADERIQVEILFRELCTSLPQATTYKSQLGHSVSVVSTMLEKPMQFAISYQESKHFTTHAARFAAWGTLYDILESSSSSGSEKDKHVLSVTVLPPAISQRCIVDPKVLITFLRSTVWKYAEEAHLPPLSQYTSSSSEDDWVRRLATCPPGLIELVNSRACRSAIMFNDILGIGECTELVRKLADCVFPFMCAHGRPSMVPLVDLGTTGDAVDVLGGEQKADDKMSFVQAWQKWKK</sequence>
<dbReference type="GO" id="GO:0016887">
    <property type="term" value="F:ATP hydrolysis activity"/>
    <property type="evidence" value="ECO:0007669"/>
    <property type="project" value="InterPro"/>
</dbReference>
<protein>
    <recommendedName>
        <fullName evidence="3">MutL C-terminal dimerisation domain-containing protein</fullName>
    </recommendedName>
</protein>
<dbReference type="AlphaFoldDB" id="A0A3M7M4I6"/>
<accession>A0A3M7M4I6</accession>
<dbReference type="SUPFAM" id="SSF118116">
    <property type="entry name" value="DNA mismatch repair protein MutL"/>
    <property type="match status" value="1"/>
</dbReference>
<organism evidence="4 5">
    <name type="scientific">Pyrenophora seminiperda CCB06</name>
    <dbReference type="NCBI Taxonomy" id="1302712"/>
    <lineage>
        <taxon>Eukaryota</taxon>
        <taxon>Fungi</taxon>
        <taxon>Dikarya</taxon>
        <taxon>Ascomycota</taxon>
        <taxon>Pezizomycotina</taxon>
        <taxon>Dothideomycetes</taxon>
        <taxon>Pleosporomycetidae</taxon>
        <taxon>Pleosporales</taxon>
        <taxon>Pleosporineae</taxon>
        <taxon>Pleosporaceae</taxon>
        <taxon>Pyrenophora</taxon>
    </lineage>
</organism>
<feature type="compositionally biased region" description="Polar residues" evidence="2">
    <location>
        <begin position="345"/>
        <end position="362"/>
    </location>
</feature>
<dbReference type="InterPro" id="IPR014790">
    <property type="entry name" value="MutL_C"/>
</dbReference>
<dbReference type="InterPro" id="IPR037198">
    <property type="entry name" value="MutL_C_sf"/>
</dbReference>
<evidence type="ECO:0000256" key="2">
    <source>
        <dbReference type="SAM" id="MobiDB-lite"/>
    </source>
</evidence>
<dbReference type="PANTHER" id="PTHR10073:SF47">
    <property type="entry name" value="DNA MISMATCH REPAIR PROTEIN MLH3"/>
    <property type="match status" value="1"/>
</dbReference>
<dbReference type="GO" id="GO:0032300">
    <property type="term" value="C:mismatch repair complex"/>
    <property type="evidence" value="ECO:0007669"/>
    <property type="project" value="InterPro"/>
</dbReference>
<reference evidence="4 5" key="1">
    <citation type="journal article" date="2014" name="PLoS ONE">
        <title>De novo Genome Assembly of the Fungal Plant Pathogen Pyrenophora semeniperda.</title>
        <authorList>
            <person name="Soliai M.M."/>
            <person name="Meyer S.E."/>
            <person name="Udall J.A."/>
            <person name="Elzinga D.E."/>
            <person name="Hermansen R.A."/>
            <person name="Bodily P.M."/>
            <person name="Hart A.A."/>
            <person name="Coleman C.E."/>
        </authorList>
    </citation>
    <scope>NUCLEOTIDE SEQUENCE [LARGE SCALE GENOMIC DNA]</scope>
    <source>
        <strain evidence="4 5">CCB06</strain>
        <tissue evidence="4">Mycelium</tissue>
    </source>
</reference>
<dbReference type="SMART" id="SM00853">
    <property type="entry name" value="MutL_C"/>
    <property type="match status" value="1"/>
</dbReference>
<dbReference type="GO" id="GO:0005524">
    <property type="term" value="F:ATP binding"/>
    <property type="evidence" value="ECO:0007669"/>
    <property type="project" value="InterPro"/>
</dbReference>
<proteinExistence type="inferred from homology"/>
<evidence type="ECO:0000313" key="4">
    <source>
        <dbReference type="EMBL" id="RMZ69411.1"/>
    </source>
</evidence>
<feature type="domain" description="MutL C-terminal dimerisation" evidence="3">
    <location>
        <begin position="605"/>
        <end position="808"/>
    </location>
</feature>
<dbReference type="Gene3D" id="3.30.1540.20">
    <property type="entry name" value="MutL, C-terminal domain, dimerisation subdomain"/>
    <property type="match status" value="2"/>
</dbReference>
<evidence type="ECO:0000259" key="3">
    <source>
        <dbReference type="SMART" id="SM00853"/>
    </source>
</evidence>
<dbReference type="InterPro" id="IPR036890">
    <property type="entry name" value="HATPase_C_sf"/>
</dbReference>
<keyword evidence="5" id="KW-1185">Reference proteome</keyword>
<gene>
    <name evidence="4" type="ORF">GMOD_00006214</name>
</gene>
<dbReference type="GO" id="GO:0140664">
    <property type="term" value="F:ATP-dependent DNA damage sensor activity"/>
    <property type="evidence" value="ECO:0007669"/>
    <property type="project" value="InterPro"/>
</dbReference>
<dbReference type="InterPro" id="IPR042120">
    <property type="entry name" value="MutL_C_dimsub"/>
</dbReference>
<name>A0A3M7M4I6_9PLEO</name>